<dbReference type="OrthoDB" id="6345456at2759"/>
<accession>A0A8J5CQ77</accession>
<dbReference type="Proteomes" id="UP000770661">
    <property type="component" value="Unassembled WGS sequence"/>
</dbReference>
<dbReference type="EMBL" id="JACEEZ010002033">
    <property type="protein sequence ID" value="KAG0728583.1"/>
    <property type="molecule type" value="Genomic_DNA"/>
</dbReference>
<sequence length="163" mass="19122">MLTRIFSLREELCTFLSEKKPELADFFNDDKWLLQLSYLADIFSEVNKLNKAMQGANTNNISHYQKVEAFKRKLKWWRVRTSSGITDMVENMHAFIQDRGISFNVVKAQVTLHLSKLLEKFNSYFPELTEEQAASYQWIENPFIENIEMKLPEASVKIIRGAH</sequence>
<protein>
    <submittedName>
        <fullName evidence="1">SCAN domain-containing protein 3</fullName>
    </submittedName>
</protein>
<gene>
    <name evidence="1" type="primary">ZBED9_4</name>
    <name evidence="1" type="ORF">GWK47_032185</name>
</gene>
<dbReference type="AlphaFoldDB" id="A0A8J5CQ77"/>
<evidence type="ECO:0000313" key="1">
    <source>
        <dbReference type="EMBL" id="KAG0728583.1"/>
    </source>
</evidence>
<organism evidence="1 2">
    <name type="scientific">Chionoecetes opilio</name>
    <name type="common">Atlantic snow crab</name>
    <name type="synonym">Cancer opilio</name>
    <dbReference type="NCBI Taxonomy" id="41210"/>
    <lineage>
        <taxon>Eukaryota</taxon>
        <taxon>Metazoa</taxon>
        <taxon>Ecdysozoa</taxon>
        <taxon>Arthropoda</taxon>
        <taxon>Crustacea</taxon>
        <taxon>Multicrustacea</taxon>
        <taxon>Malacostraca</taxon>
        <taxon>Eumalacostraca</taxon>
        <taxon>Eucarida</taxon>
        <taxon>Decapoda</taxon>
        <taxon>Pleocyemata</taxon>
        <taxon>Brachyura</taxon>
        <taxon>Eubrachyura</taxon>
        <taxon>Majoidea</taxon>
        <taxon>Majidae</taxon>
        <taxon>Chionoecetes</taxon>
    </lineage>
</organism>
<comment type="caution">
    <text evidence="1">The sequence shown here is derived from an EMBL/GenBank/DDBJ whole genome shotgun (WGS) entry which is preliminary data.</text>
</comment>
<dbReference type="PANTHER" id="PTHR45913:SF19">
    <property type="entry name" value="LOW QUALITY PROTEIN: ZINC FINGER BED DOMAIN-CONTAINING PROTEIN 5-LIKE"/>
    <property type="match status" value="1"/>
</dbReference>
<evidence type="ECO:0000313" key="2">
    <source>
        <dbReference type="Proteomes" id="UP000770661"/>
    </source>
</evidence>
<proteinExistence type="predicted"/>
<reference evidence="1" key="1">
    <citation type="submission" date="2020-07" db="EMBL/GenBank/DDBJ databases">
        <title>The High-quality genome of the commercially important snow crab, Chionoecetes opilio.</title>
        <authorList>
            <person name="Jeong J.-H."/>
            <person name="Ryu S."/>
        </authorList>
    </citation>
    <scope>NUCLEOTIDE SEQUENCE</scope>
    <source>
        <strain evidence="1">MADBK_172401_WGS</strain>
        <tissue evidence="1">Digestive gland</tissue>
    </source>
</reference>
<dbReference type="PANTHER" id="PTHR45913">
    <property type="entry name" value="EPM2A-INTERACTING PROTEIN 1"/>
    <property type="match status" value="1"/>
</dbReference>
<name>A0A8J5CQ77_CHIOP</name>
<keyword evidence="2" id="KW-1185">Reference proteome</keyword>